<name>A0A8H6F876_9LECA</name>
<evidence type="ECO:0000259" key="1">
    <source>
        <dbReference type="PROSITE" id="PS50213"/>
    </source>
</evidence>
<dbReference type="GeneID" id="59334342"/>
<evidence type="ECO:0000313" key="3">
    <source>
        <dbReference type="Proteomes" id="UP000593566"/>
    </source>
</evidence>
<comment type="caution">
    <text evidence="2">The sequence shown here is derived from an EMBL/GenBank/DDBJ whole genome shotgun (WGS) entry which is preliminary data.</text>
</comment>
<dbReference type="SUPFAM" id="SSF82153">
    <property type="entry name" value="FAS1 domain"/>
    <property type="match status" value="2"/>
</dbReference>
<accession>A0A8H6F876</accession>
<gene>
    <name evidence="2" type="ORF">HO133_005937</name>
</gene>
<feature type="domain" description="FAS1" evidence="1">
    <location>
        <begin position="186"/>
        <end position="309"/>
    </location>
</feature>
<proteinExistence type="predicted"/>
<dbReference type="InterPro" id="IPR036378">
    <property type="entry name" value="FAS1_dom_sf"/>
</dbReference>
<dbReference type="InterPro" id="IPR000782">
    <property type="entry name" value="FAS1_domain"/>
</dbReference>
<organism evidence="2 3">
    <name type="scientific">Letharia lupina</name>
    <dbReference type="NCBI Taxonomy" id="560253"/>
    <lineage>
        <taxon>Eukaryota</taxon>
        <taxon>Fungi</taxon>
        <taxon>Dikarya</taxon>
        <taxon>Ascomycota</taxon>
        <taxon>Pezizomycotina</taxon>
        <taxon>Lecanoromycetes</taxon>
        <taxon>OSLEUM clade</taxon>
        <taxon>Lecanoromycetidae</taxon>
        <taxon>Lecanorales</taxon>
        <taxon>Lecanorineae</taxon>
        <taxon>Parmeliaceae</taxon>
        <taxon>Letharia</taxon>
    </lineage>
</organism>
<dbReference type="EMBL" id="JACCJB010000022">
    <property type="protein sequence ID" value="KAF6218586.1"/>
    <property type="molecule type" value="Genomic_DNA"/>
</dbReference>
<dbReference type="SMART" id="SM00554">
    <property type="entry name" value="FAS1"/>
    <property type="match status" value="1"/>
</dbReference>
<dbReference type="PANTHER" id="PTHR10900:SF77">
    <property type="entry name" value="FI19380P1"/>
    <property type="match status" value="1"/>
</dbReference>
<sequence>MYRYVALSLAMAATSMAQIPTNLTFHELTTQYLPFISLNTAYIFNDTRASQQLANAVDNPVTIFLSLNTPFQQFEATPPPSGAAGQIEAASVTSAALNSDLFQYLQLDGLHRSTSFNGTSFMRTRFNDTQYEHVTAGQNIEVFRNETAFYVGTGIGFKSNVLIPDLDFAGGIIHIVDHPMAPPYSLGNTGTVLSIDAIAGIIQASEKGPSPSFLPNIQNSGDVTVFAPQNSALNNISIASPQIAGNFVVSGPVLYSTALTAGTNFLTTGKTRLFVTTNANGAIFVNGSRIIESDILTANGVVHVIESPF</sequence>
<keyword evidence="3" id="KW-1185">Reference proteome</keyword>
<dbReference type="InterPro" id="IPR050904">
    <property type="entry name" value="Adhesion/Biosynth-related"/>
</dbReference>
<dbReference type="Proteomes" id="UP000593566">
    <property type="component" value="Unassembled WGS sequence"/>
</dbReference>
<reference evidence="2 3" key="1">
    <citation type="journal article" date="2020" name="Genomics">
        <title>Complete, high-quality genomes from long-read metagenomic sequencing of two wolf lichen thalli reveals enigmatic genome architecture.</title>
        <authorList>
            <person name="McKenzie S.K."/>
            <person name="Walston R.F."/>
            <person name="Allen J.L."/>
        </authorList>
    </citation>
    <scope>NUCLEOTIDE SEQUENCE [LARGE SCALE GENOMIC DNA]</scope>
    <source>
        <strain evidence="2">WasteWater1</strain>
    </source>
</reference>
<dbReference type="RefSeq" id="XP_037148021.1">
    <property type="nucleotide sequence ID" value="XM_037296840.1"/>
</dbReference>
<dbReference type="Gene3D" id="2.30.180.10">
    <property type="entry name" value="FAS1 domain"/>
    <property type="match status" value="2"/>
</dbReference>
<dbReference type="PROSITE" id="PS50213">
    <property type="entry name" value="FAS1"/>
    <property type="match status" value="1"/>
</dbReference>
<dbReference type="PANTHER" id="PTHR10900">
    <property type="entry name" value="PERIOSTIN-RELATED"/>
    <property type="match status" value="1"/>
</dbReference>
<dbReference type="AlphaFoldDB" id="A0A8H6F876"/>
<protein>
    <recommendedName>
        <fullName evidence="1">FAS1 domain-containing protein</fullName>
    </recommendedName>
</protein>
<evidence type="ECO:0000313" key="2">
    <source>
        <dbReference type="EMBL" id="KAF6218586.1"/>
    </source>
</evidence>
<dbReference type="Pfam" id="PF02469">
    <property type="entry name" value="Fasciclin"/>
    <property type="match status" value="1"/>
</dbReference>